<dbReference type="InterPro" id="IPR025709">
    <property type="entry name" value="Leu_tRNA-synth_edit"/>
</dbReference>
<dbReference type="NCBIfam" id="TIGR00396">
    <property type="entry name" value="leuS_bact"/>
    <property type="match status" value="1"/>
</dbReference>
<evidence type="ECO:0000259" key="13">
    <source>
        <dbReference type="Pfam" id="PF08264"/>
    </source>
</evidence>
<dbReference type="Gene3D" id="1.10.730.10">
    <property type="entry name" value="Isoleucyl-tRNA Synthetase, Domain 1"/>
    <property type="match status" value="2"/>
</dbReference>
<keyword evidence="3 9" id="KW-0436">Ligase</keyword>
<keyword evidence="7 9" id="KW-0030">Aminoacyl-tRNA synthetase</keyword>
<keyword evidence="4 9" id="KW-0547">Nucleotide-binding</keyword>
<comment type="similarity">
    <text evidence="1 9 10">Belongs to the class-I aminoacyl-tRNA synthetase family.</text>
</comment>
<dbReference type="CDD" id="cd00812">
    <property type="entry name" value="LeuRS_core"/>
    <property type="match status" value="1"/>
</dbReference>
<dbReference type="GO" id="GO:0004823">
    <property type="term" value="F:leucine-tRNA ligase activity"/>
    <property type="evidence" value="ECO:0007669"/>
    <property type="project" value="UniProtKB-UniRule"/>
</dbReference>
<dbReference type="InterPro" id="IPR013155">
    <property type="entry name" value="M/V/L/I-tRNA-synth_anticd-bd"/>
</dbReference>
<keyword evidence="5 9" id="KW-0067">ATP-binding</keyword>
<evidence type="ECO:0000256" key="1">
    <source>
        <dbReference type="ARBA" id="ARBA00005594"/>
    </source>
</evidence>
<dbReference type="Pfam" id="PF00133">
    <property type="entry name" value="tRNA-synt_1"/>
    <property type="match status" value="1"/>
</dbReference>
<dbReference type="Gene3D" id="3.40.50.620">
    <property type="entry name" value="HUPs"/>
    <property type="match status" value="2"/>
</dbReference>
<dbReference type="InterPro" id="IPR009080">
    <property type="entry name" value="tRNAsynth_Ia_anticodon-bd"/>
</dbReference>
<evidence type="ECO:0000256" key="3">
    <source>
        <dbReference type="ARBA" id="ARBA00022598"/>
    </source>
</evidence>
<dbReference type="EMBL" id="VBOZ01000030">
    <property type="protein sequence ID" value="TMQ63547.1"/>
    <property type="molecule type" value="Genomic_DNA"/>
</dbReference>
<dbReference type="GO" id="GO:0002161">
    <property type="term" value="F:aminoacyl-tRNA deacylase activity"/>
    <property type="evidence" value="ECO:0007669"/>
    <property type="project" value="InterPro"/>
</dbReference>
<name>A0A538TIT9_UNCEI</name>
<dbReference type="Gene3D" id="3.10.20.590">
    <property type="match status" value="1"/>
</dbReference>
<keyword evidence="6 9" id="KW-0648">Protein biosynthesis</keyword>
<evidence type="ECO:0000256" key="5">
    <source>
        <dbReference type="ARBA" id="ARBA00022840"/>
    </source>
</evidence>
<feature type="compositionally biased region" description="Basic and acidic residues" evidence="11">
    <location>
        <begin position="1"/>
        <end position="11"/>
    </location>
</feature>
<dbReference type="InterPro" id="IPR015413">
    <property type="entry name" value="Methionyl/Leucyl_tRNA_Synth"/>
</dbReference>
<dbReference type="InterPro" id="IPR014729">
    <property type="entry name" value="Rossmann-like_a/b/a_fold"/>
</dbReference>
<dbReference type="InterPro" id="IPR001412">
    <property type="entry name" value="aa-tRNA-synth_I_CS"/>
</dbReference>
<comment type="subcellular location">
    <subcellularLocation>
        <location evidence="9">Cytoplasm</location>
    </subcellularLocation>
</comment>
<dbReference type="SUPFAM" id="SSF47323">
    <property type="entry name" value="Anticodon-binding domain of a subclass of class I aminoacyl-tRNA synthetases"/>
    <property type="match status" value="1"/>
</dbReference>
<evidence type="ECO:0000256" key="9">
    <source>
        <dbReference type="HAMAP-Rule" id="MF_00049"/>
    </source>
</evidence>
<dbReference type="HAMAP" id="MF_00049_B">
    <property type="entry name" value="Leu_tRNA_synth_B"/>
    <property type="match status" value="1"/>
</dbReference>
<evidence type="ECO:0000256" key="4">
    <source>
        <dbReference type="ARBA" id="ARBA00022741"/>
    </source>
</evidence>
<evidence type="ECO:0000256" key="7">
    <source>
        <dbReference type="ARBA" id="ARBA00023146"/>
    </source>
</evidence>
<proteinExistence type="inferred from homology"/>
<dbReference type="InterPro" id="IPR002300">
    <property type="entry name" value="aa-tRNA-synth_Ia"/>
</dbReference>
<evidence type="ECO:0000256" key="6">
    <source>
        <dbReference type="ARBA" id="ARBA00022917"/>
    </source>
</evidence>
<dbReference type="Pfam" id="PF09334">
    <property type="entry name" value="tRNA-synt_1g"/>
    <property type="match status" value="1"/>
</dbReference>
<comment type="catalytic activity">
    <reaction evidence="8 9">
        <text>tRNA(Leu) + L-leucine + ATP = L-leucyl-tRNA(Leu) + AMP + diphosphate</text>
        <dbReference type="Rhea" id="RHEA:11688"/>
        <dbReference type="Rhea" id="RHEA-COMP:9613"/>
        <dbReference type="Rhea" id="RHEA-COMP:9622"/>
        <dbReference type="ChEBI" id="CHEBI:30616"/>
        <dbReference type="ChEBI" id="CHEBI:33019"/>
        <dbReference type="ChEBI" id="CHEBI:57427"/>
        <dbReference type="ChEBI" id="CHEBI:78442"/>
        <dbReference type="ChEBI" id="CHEBI:78494"/>
        <dbReference type="ChEBI" id="CHEBI:456215"/>
        <dbReference type="EC" id="6.1.1.4"/>
    </reaction>
</comment>
<dbReference type="SUPFAM" id="SSF50677">
    <property type="entry name" value="ValRS/IleRS/LeuRS editing domain"/>
    <property type="match status" value="1"/>
</dbReference>
<dbReference type="AlphaFoldDB" id="A0A538TIT9"/>
<reference evidence="16 17" key="1">
    <citation type="journal article" date="2019" name="Nat. Microbiol.">
        <title>Mediterranean grassland soil C-N compound turnover is dependent on rainfall and depth, and is mediated by genomically divergent microorganisms.</title>
        <authorList>
            <person name="Diamond S."/>
            <person name="Andeer P.F."/>
            <person name="Li Z."/>
            <person name="Crits-Christoph A."/>
            <person name="Burstein D."/>
            <person name="Anantharaman K."/>
            <person name="Lane K.R."/>
            <person name="Thomas B.C."/>
            <person name="Pan C."/>
            <person name="Northen T.R."/>
            <person name="Banfield J.F."/>
        </authorList>
    </citation>
    <scope>NUCLEOTIDE SEQUENCE [LARGE SCALE GENOMIC DNA]</scope>
    <source>
        <strain evidence="16">WS_9</strain>
    </source>
</reference>
<dbReference type="GO" id="GO:0006429">
    <property type="term" value="P:leucyl-tRNA aminoacylation"/>
    <property type="evidence" value="ECO:0007669"/>
    <property type="project" value="UniProtKB-UniRule"/>
</dbReference>
<evidence type="ECO:0000256" key="8">
    <source>
        <dbReference type="ARBA" id="ARBA00047469"/>
    </source>
</evidence>
<feature type="domain" description="Leucyl-tRNA synthetase editing" evidence="15">
    <location>
        <begin position="245"/>
        <end position="427"/>
    </location>
</feature>
<keyword evidence="2 9" id="KW-0963">Cytoplasm</keyword>
<dbReference type="GO" id="GO:0005524">
    <property type="term" value="F:ATP binding"/>
    <property type="evidence" value="ECO:0007669"/>
    <property type="project" value="UniProtKB-UniRule"/>
</dbReference>
<evidence type="ECO:0000259" key="12">
    <source>
        <dbReference type="Pfam" id="PF00133"/>
    </source>
</evidence>
<feature type="domain" description="Methionyl/Valyl/Leucyl/Isoleucyl-tRNA synthetase anticodon-binding" evidence="13">
    <location>
        <begin position="693"/>
        <end position="818"/>
    </location>
</feature>
<protein>
    <recommendedName>
        <fullName evidence="9">Leucine--tRNA ligase</fullName>
        <ecNumber evidence="9">6.1.1.4</ecNumber>
    </recommendedName>
    <alternativeName>
        <fullName evidence="9">Leucyl-tRNA synthetase</fullName>
        <shortName evidence="9">LeuRS</shortName>
    </alternativeName>
</protein>
<dbReference type="Proteomes" id="UP000317691">
    <property type="component" value="Unassembled WGS sequence"/>
</dbReference>
<gene>
    <name evidence="9" type="primary">leuS</name>
    <name evidence="16" type="ORF">E6K79_09900</name>
</gene>
<feature type="binding site" evidence="9">
    <location>
        <position position="606"/>
    </location>
    <ligand>
        <name>ATP</name>
        <dbReference type="ChEBI" id="CHEBI:30616"/>
    </ligand>
</feature>
<dbReference type="PRINTS" id="PR00985">
    <property type="entry name" value="TRNASYNTHLEU"/>
</dbReference>
<dbReference type="PANTHER" id="PTHR43740">
    <property type="entry name" value="LEUCYL-TRNA SYNTHETASE"/>
    <property type="match status" value="1"/>
</dbReference>
<feature type="domain" description="Methionyl/Leucyl tRNA synthetase" evidence="14">
    <location>
        <begin position="64"/>
        <end position="205"/>
    </location>
</feature>
<evidence type="ECO:0000313" key="16">
    <source>
        <dbReference type="EMBL" id="TMQ63547.1"/>
    </source>
</evidence>
<evidence type="ECO:0000259" key="15">
    <source>
        <dbReference type="Pfam" id="PF13603"/>
    </source>
</evidence>
<dbReference type="SUPFAM" id="SSF52374">
    <property type="entry name" value="Nucleotidylyl transferase"/>
    <property type="match status" value="1"/>
</dbReference>
<dbReference type="FunFam" id="3.40.50.620:FF:000056">
    <property type="entry name" value="Leucine--tRNA ligase"/>
    <property type="match status" value="1"/>
</dbReference>
<evidence type="ECO:0000313" key="17">
    <source>
        <dbReference type="Proteomes" id="UP000317691"/>
    </source>
</evidence>
<organism evidence="16 17">
    <name type="scientific">Eiseniibacteriota bacterium</name>
    <dbReference type="NCBI Taxonomy" id="2212470"/>
    <lineage>
        <taxon>Bacteria</taxon>
        <taxon>Candidatus Eiseniibacteriota</taxon>
    </lineage>
</organism>
<evidence type="ECO:0000256" key="11">
    <source>
        <dbReference type="SAM" id="MobiDB-lite"/>
    </source>
</evidence>
<dbReference type="Pfam" id="PF13603">
    <property type="entry name" value="tRNA-synt_1_2"/>
    <property type="match status" value="1"/>
</dbReference>
<dbReference type="FunFam" id="1.10.730.10:FF:000002">
    <property type="entry name" value="Leucine--tRNA ligase"/>
    <property type="match status" value="1"/>
</dbReference>
<dbReference type="InterPro" id="IPR009008">
    <property type="entry name" value="Val/Leu/Ile-tRNA-synth_edit"/>
</dbReference>
<sequence>MPAMSDAREKTPASSPTPVEEHDRTAYPFRDMERRARARWRDEGLFEIRDPMSAKRPFYSLNMFPYPSGDLHVGHGRNYILGDVVVRLKTMQGYDVLSPMGWDAFGLPAENAAIANNIPPAIWTKRNIARMKEQLISWGLVYDWNREIASYLPDYYRWTQWIFLQLYKRGLAYRAKSSVNWCPTDRTVLANEQVVDGRCERCGSQVETRELEQWFFKITAYAEALLRDLEGLTHWPEKVRVMQANWIGRSEGASIRFEVSGSKEPIEVFTTRPDTLYGATFVVLAAEHPLVKKLHDGGQLPGEAAAFVERLRRQRVENRFAVETEKEGFATGLAAVHPLTGKPVPVWVANYVLMGYGTGAIMAVPAHDQRDFEFARRYDLPIVEVIRPETGGGFDGKSAYEGEGNLVNSGPHDGVSSEEGKRAVIRALVEKKVGAANVNYRLRDWLISRQRYWGPPIPVVYCAKCGVQPVPESELPVLLPDQVEFKPTGESPLLSNEKFLAAKCPKCGGPARRETDTMDTFVDSSWYFLRFLNPKMEDGPFSSDAVNRWLPVNQYIGGVEHAILHLLYSRFIVKVLRDIGMVSFAEPFERLFTQGMITKAGHKMSKSKGNVVAPDALIERYGADTVRLYTLFIGPPEKDAEWNDRGVEGAYRFLTRYWKMVDQFLGATEDKAAARRPATARVAGVWATAGPARDLRRRVHEVATQVLDDMDRLHLNTAVSGLMQLVNAVQDYHATGGDMLAPEVAEAVDLGTRLLGPLAPHTAEGAWERLGHAESIFKAPWPATSQEALARDLERLAVQVNGKVRSEVEVPVGAPTEAIQKTALEDAKVRKFTEGKVVAQVIHVPGRLVNIVVK</sequence>
<accession>A0A538TIT9</accession>
<feature type="short sequence motif" description="'HIGH' region" evidence="9">
    <location>
        <begin position="65"/>
        <end position="75"/>
    </location>
</feature>
<dbReference type="CDD" id="cd07958">
    <property type="entry name" value="Anticodon_Ia_Leu_BEm"/>
    <property type="match status" value="1"/>
</dbReference>
<dbReference type="PANTHER" id="PTHR43740:SF2">
    <property type="entry name" value="LEUCINE--TRNA LIGASE, MITOCHONDRIAL"/>
    <property type="match status" value="1"/>
</dbReference>
<dbReference type="GO" id="GO:0005829">
    <property type="term" value="C:cytosol"/>
    <property type="evidence" value="ECO:0007669"/>
    <property type="project" value="TreeGrafter"/>
</dbReference>
<dbReference type="EC" id="6.1.1.4" evidence="9"/>
<dbReference type="Pfam" id="PF08264">
    <property type="entry name" value="Anticodon_1"/>
    <property type="match status" value="1"/>
</dbReference>
<dbReference type="InterPro" id="IPR002302">
    <property type="entry name" value="Leu-tRNA-ligase"/>
</dbReference>
<feature type="domain" description="Aminoacyl-tRNA synthetase class Ia" evidence="12">
    <location>
        <begin position="442"/>
        <end position="642"/>
    </location>
</feature>
<evidence type="ECO:0000256" key="2">
    <source>
        <dbReference type="ARBA" id="ARBA00022490"/>
    </source>
</evidence>
<evidence type="ECO:0000259" key="14">
    <source>
        <dbReference type="Pfam" id="PF09334"/>
    </source>
</evidence>
<dbReference type="PROSITE" id="PS00178">
    <property type="entry name" value="AA_TRNA_LIGASE_I"/>
    <property type="match status" value="1"/>
</dbReference>
<dbReference type="FunFam" id="3.40.50.620:FF:000003">
    <property type="entry name" value="Leucine--tRNA ligase"/>
    <property type="match status" value="1"/>
</dbReference>
<feature type="region of interest" description="Disordered" evidence="11">
    <location>
        <begin position="1"/>
        <end position="26"/>
    </location>
</feature>
<comment type="caution">
    <text evidence="16">The sequence shown here is derived from an EMBL/GenBank/DDBJ whole genome shotgun (WGS) entry which is preliminary data.</text>
</comment>
<evidence type="ECO:0000256" key="10">
    <source>
        <dbReference type="RuleBase" id="RU363035"/>
    </source>
</evidence>
<feature type="short sequence motif" description="'KMSKS' region" evidence="9">
    <location>
        <begin position="603"/>
        <end position="607"/>
    </location>
</feature>